<dbReference type="InterPro" id="IPR001182">
    <property type="entry name" value="FtsW/RodA"/>
</dbReference>
<accession>A0A381R294</accession>
<evidence type="ECO:0000313" key="13">
    <source>
        <dbReference type="EMBL" id="SUZ83967.1"/>
    </source>
</evidence>
<dbReference type="Pfam" id="PF01098">
    <property type="entry name" value="FTSW_RODA_SPOVE"/>
    <property type="match status" value="1"/>
</dbReference>
<dbReference type="GO" id="GO:0008955">
    <property type="term" value="F:peptidoglycan glycosyltransferase activity"/>
    <property type="evidence" value="ECO:0007669"/>
    <property type="project" value="UniProtKB-EC"/>
</dbReference>
<feature type="transmembrane region" description="Helical" evidence="12">
    <location>
        <begin position="191"/>
        <end position="209"/>
    </location>
</feature>
<comment type="subcellular location">
    <subcellularLocation>
        <location evidence="1">Membrane</location>
        <topology evidence="1">Multi-pass membrane protein</topology>
    </subcellularLocation>
</comment>
<dbReference type="GO" id="GO:0051301">
    <property type="term" value="P:cell division"/>
    <property type="evidence" value="ECO:0007669"/>
    <property type="project" value="InterPro"/>
</dbReference>
<dbReference type="EMBL" id="UINC01001574">
    <property type="protein sequence ID" value="SUZ83967.1"/>
    <property type="molecule type" value="Genomic_DNA"/>
</dbReference>
<feature type="transmembrane region" description="Helical" evidence="12">
    <location>
        <begin position="12"/>
        <end position="32"/>
    </location>
</feature>
<evidence type="ECO:0000256" key="2">
    <source>
        <dbReference type="ARBA" id="ARBA00022676"/>
    </source>
</evidence>
<feature type="transmembrane region" description="Helical" evidence="12">
    <location>
        <begin position="75"/>
        <end position="97"/>
    </location>
</feature>
<evidence type="ECO:0000256" key="9">
    <source>
        <dbReference type="ARBA" id="ARBA00032370"/>
    </source>
</evidence>
<feature type="transmembrane region" description="Helical" evidence="12">
    <location>
        <begin position="109"/>
        <end position="132"/>
    </location>
</feature>
<reference evidence="13" key="1">
    <citation type="submission" date="2018-05" db="EMBL/GenBank/DDBJ databases">
        <authorList>
            <person name="Lanie J.A."/>
            <person name="Ng W.-L."/>
            <person name="Kazmierczak K.M."/>
            <person name="Andrzejewski T.M."/>
            <person name="Davidsen T.M."/>
            <person name="Wayne K.J."/>
            <person name="Tettelin H."/>
            <person name="Glass J.I."/>
            <person name="Rusch D."/>
            <person name="Podicherti R."/>
            <person name="Tsui H.-C.T."/>
            <person name="Winkler M.E."/>
        </authorList>
    </citation>
    <scope>NUCLEOTIDE SEQUENCE</scope>
</reference>
<dbReference type="GO" id="GO:0008360">
    <property type="term" value="P:regulation of cell shape"/>
    <property type="evidence" value="ECO:0007669"/>
    <property type="project" value="UniProtKB-KW"/>
</dbReference>
<dbReference type="GO" id="GO:0032153">
    <property type="term" value="C:cell division site"/>
    <property type="evidence" value="ECO:0007669"/>
    <property type="project" value="TreeGrafter"/>
</dbReference>
<keyword evidence="3" id="KW-0808">Transferase</keyword>
<name>A0A381R294_9ZZZZ</name>
<keyword evidence="2" id="KW-0328">Glycosyltransferase</keyword>
<dbReference type="AlphaFoldDB" id="A0A381R294"/>
<evidence type="ECO:0000256" key="7">
    <source>
        <dbReference type="ARBA" id="ARBA00022989"/>
    </source>
</evidence>
<evidence type="ECO:0000256" key="12">
    <source>
        <dbReference type="SAM" id="Phobius"/>
    </source>
</evidence>
<evidence type="ECO:0000256" key="8">
    <source>
        <dbReference type="ARBA" id="ARBA00023136"/>
    </source>
</evidence>
<dbReference type="GO" id="GO:0015648">
    <property type="term" value="F:lipid-linked peptidoglycan transporter activity"/>
    <property type="evidence" value="ECO:0007669"/>
    <property type="project" value="TreeGrafter"/>
</dbReference>
<dbReference type="GO" id="GO:0009252">
    <property type="term" value="P:peptidoglycan biosynthetic process"/>
    <property type="evidence" value="ECO:0007669"/>
    <property type="project" value="UniProtKB-KW"/>
</dbReference>
<feature type="transmembrane region" description="Helical" evidence="12">
    <location>
        <begin position="167"/>
        <end position="184"/>
    </location>
</feature>
<evidence type="ECO:0000256" key="5">
    <source>
        <dbReference type="ARBA" id="ARBA00022960"/>
    </source>
</evidence>
<feature type="transmembrane region" description="Helical" evidence="12">
    <location>
        <begin position="356"/>
        <end position="375"/>
    </location>
</feature>
<dbReference type="EC" id="2.4.99.28" evidence="10"/>
<organism evidence="13">
    <name type="scientific">marine metagenome</name>
    <dbReference type="NCBI Taxonomy" id="408172"/>
    <lineage>
        <taxon>unclassified sequences</taxon>
        <taxon>metagenomes</taxon>
        <taxon>ecological metagenomes</taxon>
    </lineage>
</organism>
<keyword evidence="4 12" id="KW-0812">Transmembrane</keyword>
<keyword evidence="7 12" id="KW-1133">Transmembrane helix</keyword>
<keyword evidence="6" id="KW-0573">Peptidoglycan synthesis</keyword>
<keyword evidence="5" id="KW-0133">Cell shape</keyword>
<evidence type="ECO:0000256" key="10">
    <source>
        <dbReference type="ARBA" id="ARBA00044770"/>
    </source>
</evidence>
<feature type="transmembrane region" description="Helical" evidence="12">
    <location>
        <begin position="44"/>
        <end position="63"/>
    </location>
</feature>
<evidence type="ECO:0000256" key="3">
    <source>
        <dbReference type="ARBA" id="ARBA00022679"/>
    </source>
</evidence>
<gene>
    <name evidence="13" type="ORF">METZ01_LOCUS36821</name>
</gene>
<comment type="catalytic activity">
    <reaction evidence="11">
        <text>[GlcNAc-(1-&gt;4)-Mur2Ac(oyl-L-Ala-gamma-D-Glu-L-Lys-D-Ala-D-Ala)](n)-di-trans,octa-cis-undecaprenyl diphosphate + beta-D-GlcNAc-(1-&gt;4)-Mur2Ac(oyl-L-Ala-gamma-D-Glu-L-Lys-D-Ala-D-Ala)-di-trans,octa-cis-undecaprenyl diphosphate = [GlcNAc-(1-&gt;4)-Mur2Ac(oyl-L-Ala-gamma-D-Glu-L-Lys-D-Ala-D-Ala)](n+1)-di-trans,octa-cis-undecaprenyl diphosphate + di-trans,octa-cis-undecaprenyl diphosphate + H(+)</text>
        <dbReference type="Rhea" id="RHEA:23708"/>
        <dbReference type="Rhea" id="RHEA-COMP:9602"/>
        <dbReference type="Rhea" id="RHEA-COMP:9603"/>
        <dbReference type="ChEBI" id="CHEBI:15378"/>
        <dbReference type="ChEBI" id="CHEBI:58405"/>
        <dbReference type="ChEBI" id="CHEBI:60033"/>
        <dbReference type="ChEBI" id="CHEBI:78435"/>
        <dbReference type="EC" id="2.4.99.28"/>
    </reaction>
</comment>
<evidence type="ECO:0000256" key="6">
    <source>
        <dbReference type="ARBA" id="ARBA00022984"/>
    </source>
</evidence>
<dbReference type="PANTHER" id="PTHR30474:SF2">
    <property type="entry name" value="PEPTIDOGLYCAN GLYCOSYLTRANSFERASE FTSW-RELATED"/>
    <property type="match status" value="1"/>
</dbReference>
<sequence length="381" mass="42328">MSLSKIINGDKVLLVIVMLLAIFSFLPVFSASSNLSYDIGSSSPLVYLIKHFIILLFGFILMITIQKIPFKNYRWISILLLPIGLFLLIYTASQLTIISGANASRWINIPIIGVSFQSSSLASIILLTYVAHYLAKYDLKKIEFSKTVVPLWAPIFIYTFLILPSDFSTAALLFLSIILTLFVSGYPFRHLFKIVAFLVVFFMFFLTIVKEHPDKFPNRVDTWVSRIENFKSAKNIDANYQIERAKAAIINGGLFGVGVGKSVMKYHLPQSSSDFIFAIIVEEFGVIVGGLLIILYLLMLFRVLVIVHKVDNKFGQILVTALGLYIIIQAFTNISVSTQVIPVTGQNLPLVSSGGSAAWITCICLGMILSVSSSINNKKAK</sequence>
<feature type="transmembrane region" description="Helical" evidence="12">
    <location>
        <begin position="144"/>
        <end position="161"/>
    </location>
</feature>
<protein>
    <recommendedName>
        <fullName evidence="10">peptidoglycan glycosyltransferase</fullName>
        <ecNumber evidence="10">2.4.99.28</ecNumber>
    </recommendedName>
    <alternativeName>
        <fullName evidence="9">Peptidoglycan polymerase</fullName>
    </alternativeName>
</protein>
<feature type="transmembrane region" description="Helical" evidence="12">
    <location>
        <begin position="275"/>
        <end position="305"/>
    </location>
</feature>
<evidence type="ECO:0000256" key="1">
    <source>
        <dbReference type="ARBA" id="ARBA00004141"/>
    </source>
</evidence>
<evidence type="ECO:0000256" key="11">
    <source>
        <dbReference type="ARBA" id="ARBA00049902"/>
    </source>
</evidence>
<proteinExistence type="predicted"/>
<dbReference type="PANTHER" id="PTHR30474">
    <property type="entry name" value="CELL CYCLE PROTEIN"/>
    <property type="match status" value="1"/>
</dbReference>
<evidence type="ECO:0000256" key="4">
    <source>
        <dbReference type="ARBA" id="ARBA00022692"/>
    </source>
</evidence>
<keyword evidence="8 12" id="KW-0472">Membrane</keyword>
<dbReference type="GO" id="GO:0005886">
    <property type="term" value="C:plasma membrane"/>
    <property type="evidence" value="ECO:0007669"/>
    <property type="project" value="TreeGrafter"/>
</dbReference>
<feature type="transmembrane region" description="Helical" evidence="12">
    <location>
        <begin position="317"/>
        <end position="336"/>
    </location>
</feature>